<keyword evidence="3" id="KW-1185">Reference proteome</keyword>
<proteinExistence type="predicted"/>
<feature type="domain" description="Hydantoinase B/oxoprolinase" evidence="1">
    <location>
        <begin position="101"/>
        <end position="217"/>
    </location>
</feature>
<organism evidence="2 3">
    <name type="scientific">Kibdelosporangium lantanae</name>
    <dbReference type="NCBI Taxonomy" id="1497396"/>
    <lineage>
        <taxon>Bacteria</taxon>
        <taxon>Bacillati</taxon>
        <taxon>Actinomycetota</taxon>
        <taxon>Actinomycetes</taxon>
        <taxon>Pseudonocardiales</taxon>
        <taxon>Pseudonocardiaceae</taxon>
        <taxon>Kibdelosporangium</taxon>
    </lineage>
</organism>
<gene>
    <name evidence="2" type="ORF">ACFQ1S_19105</name>
</gene>
<dbReference type="Pfam" id="PF02538">
    <property type="entry name" value="Hydantoinase_B"/>
    <property type="match status" value="1"/>
</dbReference>
<dbReference type="InterPro" id="IPR003692">
    <property type="entry name" value="Hydantoinase_B"/>
</dbReference>
<accession>A0ABW3MAB0</accession>
<reference evidence="3" key="1">
    <citation type="journal article" date="2019" name="Int. J. Syst. Evol. Microbiol.">
        <title>The Global Catalogue of Microorganisms (GCM) 10K type strain sequencing project: providing services to taxonomists for standard genome sequencing and annotation.</title>
        <authorList>
            <consortium name="The Broad Institute Genomics Platform"/>
            <consortium name="The Broad Institute Genome Sequencing Center for Infectious Disease"/>
            <person name="Wu L."/>
            <person name="Ma J."/>
        </authorList>
    </citation>
    <scope>NUCLEOTIDE SEQUENCE [LARGE SCALE GENOMIC DNA]</scope>
    <source>
        <strain evidence="3">JCM 31486</strain>
    </source>
</reference>
<evidence type="ECO:0000259" key="1">
    <source>
        <dbReference type="Pfam" id="PF02538"/>
    </source>
</evidence>
<dbReference type="InterPro" id="IPR029045">
    <property type="entry name" value="ClpP/crotonase-like_dom_sf"/>
</dbReference>
<evidence type="ECO:0000313" key="2">
    <source>
        <dbReference type="EMBL" id="MFD1047498.1"/>
    </source>
</evidence>
<name>A0ABW3MAB0_9PSEU</name>
<dbReference type="EMBL" id="JBHTIS010001105">
    <property type="protein sequence ID" value="MFD1047498.1"/>
    <property type="molecule type" value="Genomic_DNA"/>
</dbReference>
<dbReference type="SUPFAM" id="SSF52096">
    <property type="entry name" value="ClpP/crotonase"/>
    <property type="match status" value="1"/>
</dbReference>
<evidence type="ECO:0000313" key="3">
    <source>
        <dbReference type="Proteomes" id="UP001597045"/>
    </source>
</evidence>
<dbReference type="Gene3D" id="3.90.226.10">
    <property type="entry name" value="2-enoyl-CoA Hydratase, Chain A, domain 1"/>
    <property type="match status" value="1"/>
</dbReference>
<protein>
    <submittedName>
        <fullName evidence="2">Hydantoinase B/oxoprolinase family protein</fullName>
    </submittedName>
</protein>
<sequence>MADDLVSLQVKQSGPVAEVTLLGPGKGNAMGPDFWRELPIVFRELDADRDTNVLLVLDNAEHIPNGVTAVTRVLLGRYPGVHVLVTARRSLTERLGVNHEIRPLSVRTRPGSMLAASSPAACQYYYSHLGLLIDLVVKALSAVLPGKAAAASYGDSMIVQFTGVDPRSGKFYVSQEATVGGWGAWEGGDGETCLINNVNGSLRDMPIEVLETLFPVR</sequence>
<comment type="caution">
    <text evidence="2">The sequence shown here is derived from an EMBL/GenBank/DDBJ whole genome shotgun (WGS) entry which is preliminary data.</text>
</comment>
<feature type="non-terminal residue" evidence="2">
    <location>
        <position position="217"/>
    </location>
</feature>
<dbReference type="Proteomes" id="UP001597045">
    <property type="component" value="Unassembled WGS sequence"/>
</dbReference>